<accession>A0A101IWC6</accession>
<dbReference type="GO" id="GO:0016879">
    <property type="term" value="F:ligase activity, forming carbon-nitrogen bonds"/>
    <property type="evidence" value="ECO:0007669"/>
    <property type="project" value="TreeGrafter"/>
</dbReference>
<feature type="domain" description="ATP-grasp fold RimK-type" evidence="1">
    <location>
        <begin position="87"/>
        <end position="241"/>
    </location>
</feature>
<dbReference type="PANTHER" id="PTHR21621">
    <property type="entry name" value="RIBOSOMAL PROTEIN S6 MODIFICATION PROTEIN"/>
    <property type="match status" value="1"/>
</dbReference>
<protein>
    <submittedName>
        <fullName evidence="3">SSU ribosomal protein S6P modification protein</fullName>
    </submittedName>
</protein>
<dbReference type="GO" id="GO:0005524">
    <property type="term" value="F:ATP binding"/>
    <property type="evidence" value="ECO:0007669"/>
    <property type="project" value="InterPro"/>
</dbReference>
<dbReference type="PATRIC" id="fig|2198.3.peg.480"/>
<reference evidence="4 5" key="2">
    <citation type="journal article" date="2015" name="MBio">
        <title>Genome-Resolved Metagenomic Analysis Reveals Roles for Candidate Phyla and Other Microbial Community Members in Biogeochemical Transformations in Oil Reservoirs.</title>
        <authorList>
            <person name="Hu P."/>
            <person name="Tom L."/>
            <person name="Singh A."/>
            <person name="Thomas B.C."/>
            <person name="Baker B.J."/>
            <person name="Piceno Y.M."/>
            <person name="Andersen G.L."/>
            <person name="Banfield J.F."/>
        </authorList>
    </citation>
    <scope>NUCLEOTIDE SEQUENCE [LARGE SCALE GENOMIC DNA]</scope>
</reference>
<dbReference type="PANTHER" id="PTHR21621:SF0">
    <property type="entry name" value="BETA-CITRYLGLUTAMATE SYNTHASE B-RELATED"/>
    <property type="match status" value="1"/>
</dbReference>
<dbReference type="InterPro" id="IPR013815">
    <property type="entry name" value="ATP_grasp_subdomain_1"/>
</dbReference>
<dbReference type="Gene3D" id="3.30.470.20">
    <property type="entry name" value="ATP-grasp fold, B domain"/>
    <property type="match status" value="1"/>
</dbReference>
<dbReference type="SUPFAM" id="SSF56059">
    <property type="entry name" value="Glutathione synthetase ATP-binding domain-like"/>
    <property type="match status" value="1"/>
</dbReference>
<gene>
    <name evidence="2" type="ORF">XD82_0509</name>
    <name evidence="3" type="ORF">XE10_0653</name>
</gene>
<dbReference type="Pfam" id="PF08443">
    <property type="entry name" value="RimK"/>
    <property type="match status" value="1"/>
</dbReference>
<sequence length="264" mass="29182">MIQIVPKPTDTPDDNSTGAVIRELERADARYGVLDLGAIDPLDSGLENELVWVCGMRQDGHQFETLNVLSLHNRVINTPASIVACASKVMTSALLLRNGVRTPETGYMRSEAQARDFLMRHGKIVYKPLYGYDGNGIRLVTDPDDLGPGPWYLQEYVPNDRDFRVFVLGGEAVGAITRVSDTLMHNIHQGGIGMPVPIDEEMRAITEASASAVGIDYCGVDLLRDREGYTVLEVNGTPNWHCMAAPIPKLLATYLIEREREMRA</sequence>
<dbReference type="AlphaFoldDB" id="A0A101IWC6"/>
<evidence type="ECO:0000313" key="2">
    <source>
        <dbReference type="EMBL" id="KUK63124.1"/>
    </source>
</evidence>
<comment type="caution">
    <text evidence="3">The sequence shown here is derived from an EMBL/GenBank/DDBJ whole genome shotgun (WGS) entry which is preliminary data.</text>
</comment>
<evidence type="ECO:0000259" key="1">
    <source>
        <dbReference type="Pfam" id="PF08443"/>
    </source>
</evidence>
<reference evidence="3" key="1">
    <citation type="journal article" date="2015" name="MBio">
        <title>Genome-resolved metagenomic analysis reveals roles for candidate phyla and other microbial community members in biogeochemical transformations in oil reservoirs.</title>
        <authorList>
            <person name="Hu P."/>
            <person name="Tom L."/>
            <person name="Singh A."/>
            <person name="Thomas B.C."/>
            <person name="Baker B.J."/>
            <person name="Piceno Y.M."/>
            <person name="Andersen G.L."/>
            <person name="Banfield J.F."/>
        </authorList>
    </citation>
    <scope>NUCLEOTIDE SEQUENCE [LARGE SCALE GENOMIC DNA]</scope>
    <source>
        <strain evidence="2">62_101</strain>
        <strain evidence="3">63_41</strain>
    </source>
</reference>
<dbReference type="Proteomes" id="UP000054598">
    <property type="component" value="Unassembled WGS sequence"/>
</dbReference>
<evidence type="ECO:0000313" key="4">
    <source>
        <dbReference type="Proteomes" id="UP000054323"/>
    </source>
</evidence>
<dbReference type="GO" id="GO:0005737">
    <property type="term" value="C:cytoplasm"/>
    <property type="evidence" value="ECO:0007669"/>
    <property type="project" value="TreeGrafter"/>
</dbReference>
<proteinExistence type="predicted"/>
<name>A0A101IWC6_9EURY</name>
<dbReference type="InterPro" id="IPR013651">
    <property type="entry name" value="ATP-grasp_RimK-type"/>
</dbReference>
<dbReference type="Proteomes" id="UP000054323">
    <property type="component" value="Unassembled WGS sequence"/>
</dbReference>
<dbReference type="EMBL" id="LGHE01000055">
    <property type="protein sequence ID" value="KUL02573.1"/>
    <property type="molecule type" value="Genomic_DNA"/>
</dbReference>
<dbReference type="Gene3D" id="3.30.1490.20">
    <property type="entry name" value="ATP-grasp fold, A domain"/>
    <property type="match status" value="1"/>
</dbReference>
<evidence type="ECO:0000313" key="3">
    <source>
        <dbReference type="EMBL" id="KUL02573.1"/>
    </source>
</evidence>
<dbReference type="EMBL" id="LGGD01000044">
    <property type="protein sequence ID" value="KUK63124.1"/>
    <property type="molecule type" value="Genomic_DNA"/>
</dbReference>
<organism evidence="3 5">
    <name type="scientific">Methanoculleus marisnigri</name>
    <dbReference type="NCBI Taxonomy" id="2198"/>
    <lineage>
        <taxon>Archaea</taxon>
        <taxon>Methanobacteriati</taxon>
        <taxon>Methanobacteriota</taxon>
        <taxon>Stenosarchaea group</taxon>
        <taxon>Methanomicrobia</taxon>
        <taxon>Methanomicrobiales</taxon>
        <taxon>Methanomicrobiaceae</taxon>
        <taxon>Methanoculleus</taxon>
    </lineage>
</organism>
<evidence type="ECO:0000313" key="5">
    <source>
        <dbReference type="Proteomes" id="UP000054598"/>
    </source>
</evidence>